<reference evidence="1 2" key="1">
    <citation type="submission" date="2019-03" db="EMBL/GenBank/DDBJ databases">
        <authorList>
            <consortium name="Pathogen Informatics"/>
        </authorList>
    </citation>
    <scope>NUCLEOTIDE SEQUENCE [LARGE SCALE GENOMIC DNA]</scope>
    <source>
        <strain evidence="1 2">NCTC12993</strain>
    </source>
</reference>
<protein>
    <recommendedName>
        <fullName evidence="3">Lipoprotein</fullName>
    </recommendedName>
</protein>
<dbReference type="PROSITE" id="PS51257">
    <property type="entry name" value="PROKAR_LIPOPROTEIN"/>
    <property type="match status" value="1"/>
</dbReference>
<evidence type="ECO:0000313" key="1">
    <source>
        <dbReference type="EMBL" id="VFS57377.1"/>
    </source>
</evidence>
<sequence length="241" mass="27396">MPLSRHLKWSGVIVLAATLLGGCIPYPRERPGYIDLCESEHKFIVDTPRGKQEIVLETYLYDHTIPGRYMPAKRSSFTIPYVQGPEARPEFYVQLIAYNKGRQRPSRPGSRGQPAVPIIIDTRKAYIDLGDGHRQNARPEVYLGTTAFPYDFPEENAKYARPSPYDINSDEVHRNVPRITNNDDYGSAYVVFKIYDGYANAKWTVHLGELEVDGVKVAVPALKLCYQPTLKWIGIEPLMRP</sequence>
<dbReference type="Proteomes" id="UP000401081">
    <property type="component" value="Unassembled WGS sequence"/>
</dbReference>
<name>A0A485A7G7_KLUCR</name>
<dbReference type="RefSeq" id="WP_061279679.1">
    <property type="nucleotide sequence ID" value="NZ_BCTM01000003.1"/>
</dbReference>
<evidence type="ECO:0008006" key="3">
    <source>
        <dbReference type="Google" id="ProtNLM"/>
    </source>
</evidence>
<proteinExistence type="predicted"/>
<organism evidence="1 2">
    <name type="scientific">Kluyvera cryocrescens</name>
    <name type="common">Kluyvera citrophila</name>
    <dbReference type="NCBI Taxonomy" id="580"/>
    <lineage>
        <taxon>Bacteria</taxon>
        <taxon>Pseudomonadati</taxon>
        <taxon>Pseudomonadota</taxon>
        <taxon>Gammaproteobacteria</taxon>
        <taxon>Enterobacterales</taxon>
        <taxon>Enterobacteriaceae</taxon>
        <taxon>Kluyvera</taxon>
    </lineage>
</organism>
<evidence type="ECO:0000313" key="2">
    <source>
        <dbReference type="Proteomes" id="UP000401081"/>
    </source>
</evidence>
<dbReference type="EMBL" id="CAADJD010000008">
    <property type="protein sequence ID" value="VFS57377.1"/>
    <property type="molecule type" value="Genomic_DNA"/>
</dbReference>
<dbReference type="AlphaFoldDB" id="A0A485A7G7"/>
<gene>
    <name evidence="1" type="ORF">NCTC12993_00739</name>
</gene>
<keyword evidence="2" id="KW-1185">Reference proteome</keyword>
<accession>A0A485A7G7</accession>